<reference evidence="3 4" key="1">
    <citation type="submission" date="2018-06" db="EMBL/GenBank/DDBJ databases">
        <authorList>
            <consortium name="Pathogen Informatics"/>
            <person name="Doyle S."/>
        </authorList>
    </citation>
    <scope>NUCLEOTIDE SEQUENCE [LARGE SCALE GENOMIC DNA]</scope>
    <source>
        <strain evidence="3 4">NCTC10293</strain>
    </source>
</reference>
<gene>
    <name evidence="3" type="ORF">NCTC10293_00509</name>
</gene>
<dbReference type="AlphaFoldDB" id="A0A378R4P8"/>
<sequence length="384" mass="44011">MRAFGVLAILPSMAWVQAAFGQEIEQGIEQEILSQEVVSQEISNQETAHQKTASQETVNPKTTNQPTTNQTTAIPDHYRGAADDGWVDHRRIGVKNWLNGTAAKIDDWFGEPDANKPATASLRFMVDSRYNRYDGESVKPRIRGRLRLPTLENRLSVMIGDDDLDDESQNLGDRTESMSETPKDAPRFDRRQARKDNASLALRWSRARESLGVETDVDLGVRSTSDVYLRLRAERHWRLSQDVSTHFEQIYRYGIKSEHYLRTNFSVSQARTPWFGTDSRQIVNHSHLEYTHQDSENLHWGNSLYQHHNFGGALGDRTLSYGLHASGDIENGSPSLNTYGPYAVYRQPVWRRWLFAQGELSYYNQKTLDRDHHLGAFVRLEAIF</sequence>
<feature type="region of interest" description="Disordered" evidence="1">
    <location>
        <begin position="43"/>
        <end position="77"/>
    </location>
</feature>
<proteinExistence type="predicted"/>
<keyword evidence="2" id="KW-0732">Signal</keyword>
<evidence type="ECO:0000313" key="3">
    <source>
        <dbReference type="EMBL" id="STZ10184.1"/>
    </source>
</evidence>
<feature type="chain" id="PRO_5016638939" evidence="2">
    <location>
        <begin position="19"/>
        <end position="384"/>
    </location>
</feature>
<accession>A0A378R4P8</accession>
<name>A0A378R4P8_9GAMM</name>
<dbReference type="Proteomes" id="UP000255279">
    <property type="component" value="Unassembled WGS sequence"/>
</dbReference>
<protein>
    <submittedName>
        <fullName evidence="3">Uncharacterized protein</fullName>
    </submittedName>
</protein>
<evidence type="ECO:0000256" key="2">
    <source>
        <dbReference type="SAM" id="SignalP"/>
    </source>
</evidence>
<feature type="region of interest" description="Disordered" evidence="1">
    <location>
        <begin position="162"/>
        <end position="192"/>
    </location>
</feature>
<organism evidence="3 4">
    <name type="scientific">Moraxella caviae</name>
    <dbReference type="NCBI Taxonomy" id="34060"/>
    <lineage>
        <taxon>Bacteria</taxon>
        <taxon>Pseudomonadati</taxon>
        <taxon>Pseudomonadota</taxon>
        <taxon>Gammaproteobacteria</taxon>
        <taxon>Moraxellales</taxon>
        <taxon>Moraxellaceae</taxon>
        <taxon>Moraxella</taxon>
    </lineage>
</organism>
<feature type="compositionally biased region" description="Polar residues" evidence="1">
    <location>
        <begin position="43"/>
        <end position="56"/>
    </location>
</feature>
<evidence type="ECO:0000256" key="1">
    <source>
        <dbReference type="SAM" id="MobiDB-lite"/>
    </source>
</evidence>
<feature type="signal peptide" evidence="2">
    <location>
        <begin position="1"/>
        <end position="18"/>
    </location>
</feature>
<feature type="compositionally biased region" description="Low complexity" evidence="1">
    <location>
        <begin position="57"/>
        <end position="72"/>
    </location>
</feature>
<evidence type="ECO:0000313" key="4">
    <source>
        <dbReference type="Proteomes" id="UP000255279"/>
    </source>
</evidence>
<dbReference type="EMBL" id="UGQE01000001">
    <property type="protein sequence ID" value="STZ10184.1"/>
    <property type="molecule type" value="Genomic_DNA"/>
</dbReference>
<feature type="compositionally biased region" description="Basic and acidic residues" evidence="1">
    <location>
        <begin position="173"/>
        <end position="192"/>
    </location>
</feature>